<reference evidence="7" key="1">
    <citation type="submission" date="2021-07" db="EMBL/GenBank/DDBJ databases">
        <authorList>
            <person name="Branca A.L. A."/>
        </authorList>
    </citation>
    <scope>NUCLEOTIDE SEQUENCE</scope>
</reference>
<feature type="transmembrane region" description="Helical" evidence="5">
    <location>
        <begin position="101"/>
        <end position="118"/>
    </location>
</feature>
<organism evidence="7 8">
    <name type="scientific">Penicillium egyptiacum</name>
    <dbReference type="NCBI Taxonomy" id="1303716"/>
    <lineage>
        <taxon>Eukaryota</taxon>
        <taxon>Fungi</taxon>
        <taxon>Dikarya</taxon>
        <taxon>Ascomycota</taxon>
        <taxon>Pezizomycotina</taxon>
        <taxon>Eurotiomycetes</taxon>
        <taxon>Eurotiomycetidae</taxon>
        <taxon>Eurotiales</taxon>
        <taxon>Aspergillaceae</taxon>
        <taxon>Penicillium</taxon>
    </lineage>
</organism>
<dbReference type="Gene3D" id="1.20.1250.20">
    <property type="entry name" value="MFS general substrate transporter like domains"/>
    <property type="match status" value="1"/>
</dbReference>
<dbReference type="InterPro" id="IPR036259">
    <property type="entry name" value="MFS_trans_sf"/>
</dbReference>
<dbReference type="OrthoDB" id="3936150at2759"/>
<feature type="transmembrane region" description="Helical" evidence="5">
    <location>
        <begin position="151"/>
        <end position="173"/>
    </location>
</feature>
<name>A0A9W4KLY4_9EURO</name>
<feature type="transmembrane region" description="Helical" evidence="5">
    <location>
        <begin position="443"/>
        <end position="466"/>
    </location>
</feature>
<evidence type="ECO:0000256" key="4">
    <source>
        <dbReference type="ARBA" id="ARBA00023136"/>
    </source>
</evidence>
<gene>
    <name evidence="7" type="ORF">PEGY_LOCUS10327</name>
</gene>
<keyword evidence="3 5" id="KW-1133">Transmembrane helix</keyword>
<feature type="transmembrane region" description="Helical" evidence="5">
    <location>
        <begin position="287"/>
        <end position="313"/>
    </location>
</feature>
<feature type="transmembrane region" description="Helical" evidence="5">
    <location>
        <begin position="58"/>
        <end position="81"/>
    </location>
</feature>
<dbReference type="GO" id="GO:0022857">
    <property type="term" value="F:transmembrane transporter activity"/>
    <property type="evidence" value="ECO:0007669"/>
    <property type="project" value="InterPro"/>
</dbReference>
<evidence type="ECO:0000313" key="8">
    <source>
        <dbReference type="Proteomes" id="UP001154252"/>
    </source>
</evidence>
<feature type="transmembrane region" description="Helical" evidence="5">
    <location>
        <begin position="472"/>
        <end position="492"/>
    </location>
</feature>
<comment type="caution">
    <text evidence="7">The sequence shown here is derived from an EMBL/GenBank/DDBJ whole genome shotgun (WGS) entry which is preliminary data.</text>
</comment>
<feature type="transmembrane region" description="Helical" evidence="5">
    <location>
        <begin position="325"/>
        <end position="345"/>
    </location>
</feature>
<feature type="transmembrane region" description="Helical" evidence="5">
    <location>
        <begin position="185"/>
        <end position="207"/>
    </location>
</feature>
<feature type="transmembrane region" description="Helical" evidence="5">
    <location>
        <begin position="219"/>
        <end position="239"/>
    </location>
</feature>
<feature type="transmembrane region" description="Helical" evidence="5">
    <location>
        <begin position="410"/>
        <end position="431"/>
    </location>
</feature>
<feature type="transmembrane region" description="Helical" evidence="5">
    <location>
        <begin position="125"/>
        <end position="145"/>
    </location>
</feature>
<dbReference type="PANTHER" id="PTHR23502:SF47">
    <property type="entry name" value="MAJOR FACILITATOR SUPERFAMILY (MFS) PROFILE DOMAIN-CONTAINING PROTEIN-RELATED"/>
    <property type="match status" value="1"/>
</dbReference>
<evidence type="ECO:0000256" key="2">
    <source>
        <dbReference type="ARBA" id="ARBA00022692"/>
    </source>
</evidence>
<dbReference type="SUPFAM" id="SSF103473">
    <property type="entry name" value="MFS general substrate transporter"/>
    <property type="match status" value="1"/>
</dbReference>
<dbReference type="InterPro" id="IPR011701">
    <property type="entry name" value="MFS"/>
</dbReference>
<dbReference type="Proteomes" id="UP001154252">
    <property type="component" value="Unassembled WGS sequence"/>
</dbReference>
<keyword evidence="4 5" id="KW-0472">Membrane</keyword>
<proteinExistence type="predicted"/>
<dbReference type="Pfam" id="PF07690">
    <property type="entry name" value="MFS_1"/>
    <property type="match status" value="1"/>
</dbReference>
<evidence type="ECO:0000256" key="5">
    <source>
        <dbReference type="SAM" id="Phobius"/>
    </source>
</evidence>
<evidence type="ECO:0000313" key="7">
    <source>
        <dbReference type="EMBL" id="CAG8909533.1"/>
    </source>
</evidence>
<feature type="domain" description="Major facilitator superfamily (MFS) profile" evidence="6">
    <location>
        <begin position="60"/>
        <end position="496"/>
    </location>
</feature>
<evidence type="ECO:0000259" key="6">
    <source>
        <dbReference type="PROSITE" id="PS50850"/>
    </source>
</evidence>
<feature type="transmembrane region" description="Helical" evidence="5">
    <location>
        <begin position="379"/>
        <end position="398"/>
    </location>
</feature>
<dbReference type="GO" id="GO:0005886">
    <property type="term" value="C:plasma membrane"/>
    <property type="evidence" value="ECO:0007669"/>
    <property type="project" value="TreeGrafter"/>
</dbReference>
<accession>A0A9W4KLY4</accession>
<dbReference type="PANTHER" id="PTHR23502">
    <property type="entry name" value="MAJOR FACILITATOR SUPERFAMILY"/>
    <property type="match status" value="1"/>
</dbReference>
<comment type="subcellular location">
    <subcellularLocation>
        <location evidence="1">Membrane</location>
        <topology evidence="1">Multi-pass membrane protein</topology>
    </subcellularLocation>
</comment>
<dbReference type="AlphaFoldDB" id="A0A9W4KLY4"/>
<keyword evidence="8" id="KW-1185">Reference proteome</keyword>
<dbReference type="EMBL" id="CAJVRC010000902">
    <property type="protein sequence ID" value="CAG8909533.1"/>
    <property type="molecule type" value="Genomic_DNA"/>
</dbReference>
<dbReference type="InterPro" id="IPR020846">
    <property type="entry name" value="MFS_dom"/>
</dbReference>
<evidence type="ECO:0000256" key="3">
    <source>
        <dbReference type="ARBA" id="ARBA00022989"/>
    </source>
</evidence>
<protein>
    <recommendedName>
        <fullName evidence="6">Major facilitator superfamily (MFS) profile domain-containing protein</fullName>
    </recommendedName>
</protein>
<dbReference type="PROSITE" id="PS50850">
    <property type="entry name" value="MFS"/>
    <property type="match status" value="1"/>
</dbReference>
<keyword evidence="2 5" id="KW-0812">Transmembrane</keyword>
<evidence type="ECO:0000256" key="1">
    <source>
        <dbReference type="ARBA" id="ARBA00004141"/>
    </source>
</evidence>
<sequence>MASILQFWHITRLGTDGGILDAELQTLADCSGDDVLLVNAKPTEPSLNPRLWPLYKRILCTVLATSVGFIVSWAGSITSAAAKNASVEFGVSETVESLATGLYFIGFGLGSLLAGPISETLGRNAIYIVAMTLFMVFIAASGAAPNIEAQLIFRFLAGFFGNTPLTCAGGSLADLWSPEERVIVVPIYSVGIFDGSALGPVVGGWVAQGASSGALSWRWVEWITLCISAVILLLIVLFLPETYAPVLLQWKAHSIRTQTKDSRYRAPIEVTGEPLIKRLKSAMQRPFAFLVREPIIIAIALYLVLLYVVFFTFLNGFPFIFGNTYHWGSGLTGTAFMAIFIGQHLPLTLMPITRKWAALYKARREADGAQDIDPPENRLWMAMVGAIALPISLFWLGWTAYPDISPWSGLAAGVLFGFACVTIYIGFYMYVIDTYATYAASGLASTTVLRYVVAGAMIAPSIPMYARLGSQWTLTLFGVLSVIMGTLPFIFFRYGFLLRSKSFFVQQLR</sequence>